<evidence type="ECO:0000256" key="2">
    <source>
        <dbReference type="ARBA" id="ARBA00004370"/>
    </source>
</evidence>
<dbReference type="InterPro" id="IPR036097">
    <property type="entry name" value="HisK_dim/P_sf"/>
</dbReference>
<comment type="catalytic activity">
    <reaction evidence="1">
        <text>ATP + protein L-histidine = ADP + protein N-phospho-L-histidine.</text>
        <dbReference type="EC" id="2.7.13.3"/>
    </reaction>
</comment>
<protein>
    <recommendedName>
        <fullName evidence="3">histidine kinase</fullName>
        <ecNumber evidence="3">2.7.13.3</ecNumber>
    </recommendedName>
</protein>
<dbReference type="SUPFAM" id="SSF158472">
    <property type="entry name" value="HAMP domain-like"/>
    <property type="match status" value="1"/>
</dbReference>
<dbReference type="InterPro" id="IPR004358">
    <property type="entry name" value="Sig_transdc_His_kin-like_C"/>
</dbReference>
<dbReference type="Gene3D" id="6.10.340.10">
    <property type="match status" value="1"/>
</dbReference>
<dbReference type="SUPFAM" id="SSF55874">
    <property type="entry name" value="ATPase domain of HSP90 chaperone/DNA topoisomerase II/histidine kinase"/>
    <property type="match status" value="1"/>
</dbReference>
<feature type="domain" description="HAMP" evidence="12">
    <location>
        <begin position="177"/>
        <end position="230"/>
    </location>
</feature>
<evidence type="ECO:0000256" key="8">
    <source>
        <dbReference type="ARBA" id="ARBA00022840"/>
    </source>
</evidence>
<dbReference type="PRINTS" id="PR00344">
    <property type="entry name" value="BCTRLSENSOR"/>
</dbReference>
<dbReference type="InterPro" id="IPR003661">
    <property type="entry name" value="HisK_dim/P_dom"/>
</dbReference>
<dbReference type="PANTHER" id="PTHR42878">
    <property type="entry name" value="TWO-COMPONENT HISTIDINE KINASE"/>
    <property type="match status" value="1"/>
</dbReference>
<evidence type="ECO:0000259" key="11">
    <source>
        <dbReference type="PROSITE" id="PS50109"/>
    </source>
</evidence>
<dbReference type="Gene3D" id="1.10.287.130">
    <property type="match status" value="1"/>
</dbReference>
<keyword evidence="7 13" id="KW-0418">Kinase</keyword>
<feature type="transmembrane region" description="Helical" evidence="10">
    <location>
        <begin position="153"/>
        <end position="172"/>
    </location>
</feature>
<keyword evidence="8" id="KW-0067">ATP-binding</keyword>
<dbReference type="RefSeq" id="WP_186635859.1">
    <property type="nucleotide sequence ID" value="NZ_JACOAF010000021.1"/>
</dbReference>
<dbReference type="Pfam" id="PF02518">
    <property type="entry name" value="HATPase_c"/>
    <property type="match status" value="1"/>
</dbReference>
<evidence type="ECO:0000313" key="14">
    <source>
        <dbReference type="Proteomes" id="UP000659698"/>
    </source>
</evidence>
<dbReference type="SUPFAM" id="SSF47384">
    <property type="entry name" value="Homodimeric domain of signal transducing histidine kinase"/>
    <property type="match status" value="1"/>
</dbReference>
<dbReference type="Pfam" id="PF00672">
    <property type="entry name" value="HAMP"/>
    <property type="match status" value="1"/>
</dbReference>
<dbReference type="PROSITE" id="PS50109">
    <property type="entry name" value="HIS_KIN"/>
    <property type="match status" value="1"/>
</dbReference>
<evidence type="ECO:0000256" key="7">
    <source>
        <dbReference type="ARBA" id="ARBA00022777"/>
    </source>
</evidence>
<dbReference type="EC" id="2.7.13.3" evidence="3"/>
<evidence type="ECO:0000259" key="12">
    <source>
        <dbReference type="PROSITE" id="PS50885"/>
    </source>
</evidence>
<comment type="subcellular location">
    <subcellularLocation>
        <location evidence="2">Membrane</location>
    </subcellularLocation>
</comment>
<dbReference type="InterPro" id="IPR005467">
    <property type="entry name" value="His_kinase_dom"/>
</dbReference>
<sequence>MNIQTQATLLFSVLTSLVILLFCGFIYFFTNHYAFEDFYKRLETRVNLASAAHLETSAPGNPDQLRQLRQVYLEKLPEEKDYILEVPAVNPLAGLRKSGLPLPFLADALNNNSARFRTQVAFYAGSVHQSNGRRYLVVVSAKNPYGLEEVTHLSRILLLGFFLSVVLVFFMGKQFTRQTFKPIREIIKKVKGMTAENLNLRLEVGTNKDELTELTQTFNDLLIRLETAFETQNNFVSNASHELRTPLTIIKGEAELALMQSDLPTGPRRSLEKIHHEADKLKDILTSLLGIAQSGFDGKKQNWELVRIDELLWLVKESADQLYPDNNIQIDFGFLPQDESELLVSGNVNLLKLAVSNIVMNACKYSHNQTVKVQILSNKGQLTISVQDKGIGIPEGELPYVFVPFFRASNTSDFEGHGVGLPLSLNIIRLHKGSIGILTQEGSGTEIQINLPQASSL</sequence>
<keyword evidence="4" id="KW-0597">Phosphoprotein</keyword>
<dbReference type="InterPro" id="IPR003594">
    <property type="entry name" value="HATPase_dom"/>
</dbReference>
<evidence type="ECO:0000256" key="9">
    <source>
        <dbReference type="ARBA" id="ARBA00023012"/>
    </source>
</evidence>
<dbReference type="PROSITE" id="PS50885">
    <property type="entry name" value="HAMP"/>
    <property type="match status" value="1"/>
</dbReference>
<evidence type="ECO:0000256" key="6">
    <source>
        <dbReference type="ARBA" id="ARBA00022741"/>
    </source>
</evidence>
<accession>A0ABR6VRA1</accession>
<dbReference type="SMART" id="SM00304">
    <property type="entry name" value="HAMP"/>
    <property type="match status" value="1"/>
</dbReference>
<evidence type="ECO:0000256" key="5">
    <source>
        <dbReference type="ARBA" id="ARBA00022679"/>
    </source>
</evidence>
<dbReference type="GO" id="GO:0016301">
    <property type="term" value="F:kinase activity"/>
    <property type="evidence" value="ECO:0007669"/>
    <property type="project" value="UniProtKB-KW"/>
</dbReference>
<dbReference type="PANTHER" id="PTHR42878:SF7">
    <property type="entry name" value="SENSOR HISTIDINE KINASE GLRK"/>
    <property type="match status" value="1"/>
</dbReference>
<name>A0ABR6VRA1_9BACT</name>
<dbReference type="InterPro" id="IPR050351">
    <property type="entry name" value="BphY/WalK/GraS-like"/>
</dbReference>
<dbReference type="CDD" id="cd06225">
    <property type="entry name" value="HAMP"/>
    <property type="match status" value="1"/>
</dbReference>
<dbReference type="EMBL" id="JACOAF010000021">
    <property type="protein sequence ID" value="MBC3539682.1"/>
    <property type="molecule type" value="Genomic_DNA"/>
</dbReference>
<evidence type="ECO:0000256" key="10">
    <source>
        <dbReference type="SAM" id="Phobius"/>
    </source>
</evidence>
<dbReference type="Gene3D" id="3.30.565.10">
    <property type="entry name" value="Histidine kinase-like ATPase, C-terminal domain"/>
    <property type="match status" value="1"/>
</dbReference>
<dbReference type="SMART" id="SM00388">
    <property type="entry name" value="HisKA"/>
    <property type="match status" value="1"/>
</dbReference>
<dbReference type="SMART" id="SM00387">
    <property type="entry name" value="HATPase_c"/>
    <property type="match status" value="1"/>
</dbReference>
<keyword evidence="10" id="KW-0812">Transmembrane</keyword>
<dbReference type="InterPro" id="IPR036890">
    <property type="entry name" value="HATPase_C_sf"/>
</dbReference>
<keyword evidence="14" id="KW-1185">Reference proteome</keyword>
<dbReference type="Proteomes" id="UP000659698">
    <property type="component" value="Unassembled WGS sequence"/>
</dbReference>
<evidence type="ECO:0000256" key="1">
    <source>
        <dbReference type="ARBA" id="ARBA00000085"/>
    </source>
</evidence>
<feature type="transmembrane region" description="Helical" evidence="10">
    <location>
        <begin position="7"/>
        <end position="29"/>
    </location>
</feature>
<comment type="caution">
    <text evidence="13">The sequence shown here is derived from an EMBL/GenBank/DDBJ whole genome shotgun (WGS) entry which is preliminary data.</text>
</comment>
<dbReference type="Pfam" id="PF00512">
    <property type="entry name" value="HisKA"/>
    <property type="match status" value="1"/>
</dbReference>
<keyword evidence="6" id="KW-0547">Nucleotide-binding</keyword>
<keyword evidence="5" id="KW-0808">Transferase</keyword>
<dbReference type="CDD" id="cd00082">
    <property type="entry name" value="HisKA"/>
    <property type="match status" value="1"/>
</dbReference>
<organism evidence="13 14">
    <name type="scientific">Rufibacter sediminis</name>
    <dbReference type="NCBI Taxonomy" id="2762756"/>
    <lineage>
        <taxon>Bacteria</taxon>
        <taxon>Pseudomonadati</taxon>
        <taxon>Bacteroidota</taxon>
        <taxon>Cytophagia</taxon>
        <taxon>Cytophagales</taxon>
        <taxon>Hymenobacteraceae</taxon>
        <taxon>Rufibacter</taxon>
    </lineage>
</organism>
<evidence type="ECO:0000313" key="13">
    <source>
        <dbReference type="EMBL" id="MBC3539682.1"/>
    </source>
</evidence>
<keyword evidence="9" id="KW-0902">Two-component regulatory system</keyword>
<keyword evidence="10" id="KW-0472">Membrane</keyword>
<keyword evidence="10" id="KW-1133">Transmembrane helix</keyword>
<reference evidence="13 14" key="1">
    <citation type="journal article" date="2019" name="Int. J. Syst. Evol. Microbiol.">
        <title>Rufibacter sediminis sp. nov., isolated from freshwater lake sediment.</title>
        <authorList>
            <person name="Qu J.H."/>
            <person name="Zhang L.J."/>
            <person name="Fu Y.H."/>
            <person name="Li H.F."/>
        </authorList>
    </citation>
    <scope>NUCLEOTIDE SEQUENCE [LARGE SCALE GENOMIC DNA]</scope>
    <source>
        <strain evidence="13 14">H-1</strain>
    </source>
</reference>
<dbReference type="InterPro" id="IPR003660">
    <property type="entry name" value="HAMP_dom"/>
</dbReference>
<gene>
    <name evidence="13" type="ORF">H7U12_08305</name>
</gene>
<proteinExistence type="predicted"/>
<feature type="domain" description="Histidine kinase" evidence="11">
    <location>
        <begin position="238"/>
        <end position="455"/>
    </location>
</feature>
<evidence type="ECO:0000256" key="4">
    <source>
        <dbReference type="ARBA" id="ARBA00022553"/>
    </source>
</evidence>
<evidence type="ECO:0000256" key="3">
    <source>
        <dbReference type="ARBA" id="ARBA00012438"/>
    </source>
</evidence>